<sequence length="147" mass="16918">MIAANLELDVDFLVNRKLQRNTEKYPAKPNALEVSADLELEDKIVAYRAARNWALWDNAKDVAIAIAVEAARLLEVYQWREPEEVLANAESAEELKDELADVIIYGYVLAQSLNLNVDELIDRKLEKNNLKYPVKKSRDNKEKYNDL</sequence>
<evidence type="ECO:0000313" key="4">
    <source>
        <dbReference type="Proteomes" id="UP000430975"/>
    </source>
</evidence>
<dbReference type="GO" id="GO:0009143">
    <property type="term" value="P:nucleoside triphosphate catabolic process"/>
    <property type="evidence" value="ECO:0007669"/>
    <property type="project" value="InterPro"/>
</dbReference>
<dbReference type="EMBL" id="WJQS01000005">
    <property type="protein sequence ID" value="MRI85573.1"/>
    <property type="molecule type" value="Genomic_DNA"/>
</dbReference>
<comment type="caution">
    <text evidence="2">The sequence shown here is derived from an EMBL/GenBank/DDBJ whole genome shotgun (WGS) entry which is preliminary data.</text>
</comment>
<dbReference type="Proteomes" id="UP000430975">
    <property type="component" value="Unassembled WGS sequence"/>
</dbReference>
<dbReference type="SUPFAM" id="SSF101386">
    <property type="entry name" value="all-alpha NTP pyrophosphatases"/>
    <property type="match status" value="1"/>
</dbReference>
<dbReference type="AlphaFoldDB" id="A0A6I2GYR7"/>
<dbReference type="GO" id="GO:0047429">
    <property type="term" value="F:nucleoside triphosphate diphosphatase activity"/>
    <property type="evidence" value="ECO:0007669"/>
    <property type="project" value="InterPro"/>
</dbReference>
<gene>
    <name evidence="3" type="ORF">GF867_07180</name>
    <name evidence="2" type="ORF">GIY09_06730</name>
    <name evidence="1" type="ORF">GIY11_09185</name>
</gene>
<reference evidence="4 6" key="2">
    <citation type="submission" date="2019-11" db="EMBL/GenBank/DDBJ databases">
        <title>Characterisation of Fundicoccus ignavus gen. nov. sp. nov., a novel genus of the family Aerococcaceae isolated from bulk tank milk.</title>
        <authorList>
            <person name="Siebert A."/>
            <person name="Huptas C."/>
            <person name="Wenning M."/>
            <person name="Scherer S."/>
            <person name="Doll E.V."/>
        </authorList>
    </citation>
    <scope>NUCLEOTIDE SEQUENCE [LARGE SCALE GENOMIC DNA]</scope>
    <source>
        <strain evidence="1 6">DSM 109653</strain>
        <strain evidence="2 4">WS4759</strain>
    </source>
</reference>
<evidence type="ECO:0000313" key="3">
    <source>
        <dbReference type="EMBL" id="MRJ47342.1"/>
    </source>
</evidence>
<dbReference type="Pfam" id="PF12643">
    <property type="entry name" value="MazG-like"/>
    <property type="match status" value="1"/>
</dbReference>
<evidence type="ECO:0000313" key="6">
    <source>
        <dbReference type="Proteomes" id="UP000469870"/>
    </source>
</evidence>
<dbReference type="Proteomes" id="UP000440066">
    <property type="component" value="Unassembled WGS sequence"/>
</dbReference>
<dbReference type="PANTHER" id="PTHR46523">
    <property type="entry name" value="DCTP PYROPHOSPHATASE 1"/>
    <property type="match status" value="1"/>
</dbReference>
<accession>A0A6I2GYR7</accession>
<name>A0A6I2GYR7_9LACT</name>
<proteinExistence type="predicted"/>
<organism evidence="2 4">
    <name type="scientific">Fundicoccus ignavus</name>
    <dbReference type="NCBI Taxonomy" id="2664442"/>
    <lineage>
        <taxon>Bacteria</taxon>
        <taxon>Bacillati</taxon>
        <taxon>Bacillota</taxon>
        <taxon>Bacilli</taxon>
        <taxon>Lactobacillales</taxon>
        <taxon>Aerococcaceae</taxon>
        <taxon>Fundicoccus</taxon>
    </lineage>
</organism>
<evidence type="ECO:0000313" key="1">
    <source>
        <dbReference type="EMBL" id="MRI82179.1"/>
    </source>
</evidence>
<evidence type="ECO:0000313" key="2">
    <source>
        <dbReference type="EMBL" id="MRI85573.1"/>
    </source>
</evidence>
<dbReference type="InterPro" id="IPR025984">
    <property type="entry name" value="DCTPP"/>
</dbReference>
<dbReference type="Proteomes" id="UP000469870">
    <property type="component" value="Unassembled WGS sequence"/>
</dbReference>
<keyword evidence="2" id="KW-0378">Hydrolase</keyword>
<dbReference type="EMBL" id="WJQR01000008">
    <property type="protein sequence ID" value="MRI82179.1"/>
    <property type="molecule type" value="Genomic_DNA"/>
</dbReference>
<protein>
    <submittedName>
        <fullName evidence="2">Nucleotide pyrophosphohydrolase</fullName>
    </submittedName>
</protein>
<dbReference type="Gene3D" id="1.10.287.1080">
    <property type="entry name" value="MazG-like"/>
    <property type="match status" value="1"/>
</dbReference>
<dbReference type="EMBL" id="WJQT01000008">
    <property type="protein sequence ID" value="MRJ47342.1"/>
    <property type="molecule type" value="Genomic_DNA"/>
</dbReference>
<evidence type="ECO:0000313" key="5">
    <source>
        <dbReference type="Proteomes" id="UP000440066"/>
    </source>
</evidence>
<keyword evidence="4" id="KW-1185">Reference proteome</keyword>
<dbReference type="PANTHER" id="PTHR46523:SF1">
    <property type="entry name" value="DCTP PYROPHOSPHATASE 1"/>
    <property type="match status" value="1"/>
</dbReference>
<reference evidence="3 5" key="1">
    <citation type="submission" date="2019-11" db="EMBL/GenBank/DDBJ databases">
        <title>Characterisation of Fundicoccus ignavus gen. nov. sp. nov., a novel genus of the family Aerococcaceae from bulk tank milk.</title>
        <authorList>
            <person name="Siebert A."/>
            <person name="Huptas C."/>
            <person name="Wenning M."/>
            <person name="Scherer S."/>
            <person name="Doll E.V."/>
        </authorList>
    </citation>
    <scope>NUCLEOTIDE SEQUENCE [LARGE SCALE GENOMIC DNA]</scope>
    <source>
        <strain evidence="3 5">DSM 109652</strain>
    </source>
</reference>
<dbReference type="InterPro" id="IPR052555">
    <property type="entry name" value="dCTP_Pyrophosphatase"/>
</dbReference>